<sequence length="1698" mass="196626">MESNLWIYHKKDDDEELLLANVEALRNQLRKTERNLQNLGEELSSTSSSEQSVHSSHFSEFVGLTLEDLDEPSCTEFQNYSAHKSAGKMSHQSRDSQRKSQTKSYPVSAPFNKSMEQENEHLREKLNTLREQNASFTSQNHCLMNKIETINFELTQSKTRISFLESALGTHSVSIPMLEEQIANLEAEVTAQDKVLRDAEDKLEQSQKMVVEKEHILQRFKEEYKKLKMDLIDRSKQGKRAEQQRNEALFNAEELTKAFKKYREKITEKLEKVQAEEETLEKRLINCVKEKEKLHEKCVAYRNELEITKEQLSQLKDENRSAKEEMKSLEAKNTEIVSQLTQSEQKILKLEGELNDKVVVVKEKSALVSENAELKALIAQQNDRLKLCHQEIEDSREELSTLETIISQLSLGTSKEFTLHHSKRQMASSSAKEAMYASCCESNKSLIADLRIKLAMKEAEIQKLQANLTVSKVAQHLSNDYEGQESGRLHGLETEPVKLIGNQTEERKCQQLELISKQFEKERRRFTREIEELRAKLSKAEEENSSLKTSMAQRAGQFQIIQEELLEKAAKTTNLQREITKKSSQLSVLEKQLEEKTVAYSAAAVRCTELDQELILQTQLAMKHQQINELEKTMFVLQEDILCKQRHLESLDRLLIESKEEMEKQNIKKEEALKMLQSQLTEETIKVRQLESALGICKEELRLYLSQLEENKESFEKQLKKKSEEVHRLQKEIKLRNHNLQDTTEQNVLLQQTLQQQQQMLQQETIRNGELEDSQIKLEKQVSKLEQELQKQKENSEEELRKAEGKLLIASQEVDLKRQKVVELTSTTGQIKLEMDQCKDELIGMEKELVHLRRDGETKTVRLSHLEMTLEQTQSELNKKTQQVSDLEDKLLQSETEQKDALHRIEELEAELQNAHGELKITLRQLQELRDVLQNAQSSLEEKYAAIKDLTDELRYCKDEIEDKKQELLDMDQALKERNWELKQRAAQVTQLDMTIREHRGEMEQKIIRLEGSLEKTELEIKERNKQIESLDCKLQHSKDEIREKEFELLQRDQEINQLKKEIERKQHRITDIEKTVKDQEKCIADQYKEALDLGQQLRLEREQMQHVHLELLETRRLLVQAQRETDRLSQELEEMNHLSREKEARANRLAEELGAAQAREAQLQAKMQAEIKKLSSEIDSLKEAYEQEKLAHQTNQERWQISTDSQKSGSHHLSGQLKQLQQELEEAQDTVNNLQQQLQARNEMVQAANEALLVKGLVPWPTLLSAAPIGLERRTAASGSRNWLNLRMRQESEVTRLQTRIAGHERTEGIKKLPVPLVLSDHMLFDVQEQDSFKHSHTSYFKHRKLRRSISASDLGVKDDDSLDLSKNMLKDFKQMLTLQPSMIPESQKDFLHTPPNSLNESSFDPLTYTVDEDVTSDSNDFQTLSGMLKYINKEMRQSENASVQISCGTNSKENQECGCSSGIGLALAVKMARDEQKRFKVSNAGMGLIGPIECQTIDEMRTVMDTNFFGLVRLLKEILPDMKKRKSILFNDVYAASKFAVEGFCESLAIQALKFKLQLSLIEPGPVITEFEKKVFEDGMKMDLSAADEETADMFTNIYLKNYKQIFQSLGQSAEDIAEHTVKIILAENPPFRHQTNTLYTPMTTLKYADPNGDLPIDTFYKMVFQHDKIFSASLNFIKLLRWRSRKSFDLGNPSQ</sequence>
<feature type="coiled-coil region" evidence="5">
    <location>
        <begin position="15"/>
        <end position="49"/>
    </location>
</feature>
<feature type="compositionally biased region" description="Polar residues" evidence="6">
    <location>
        <begin position="1196"/>
        <end position="1214"/>
    </location>
</feature>
<feature type="region of interest" description="Disordered" evidence="6">
    <location>
        <begin position="1196"/>
        <end position="1220"/>
    </location>
</feature>
<evidence type="ECO:0000256" key="6">
    <source>
        <dbReference type="SAM" id="MobiDB-lite"/>
    </source>
</evidence>
<dbReference type="STRING" id="8469.M7C7R5"/>
<dbReference type="InterPro" id="IPR002347">
    <property type="entry name" value="SDR_fam"/>
</dbReference>
<feature type="coiled-coil region" evidence="5">
    <location>
        <begin position="648"/>
        <end position="1076"/>
    </location>
</feature>
<gene>
    <name evidence="7" type="ORF">UY3_06203</name>
</gene>
<dbReference type="eggNOG" id="ENOG502QTZW">
    <property type="taxonomic scope" value="Eukaryota"/>
</dbReference>
<feature type="coiled-coil region" evidence="5">
    <location>
        <begin position="175"/>
        <end position="398"/>
    </location>
</feature>
<dbReference type="GO" id="GO:0016491">
    <property type="term" value="F:oxidoreductase activity"/>
    <property type="evidence" value="ECO:0007669"/>
    <property type="project" value="UniProtKB-KW"/>
</dbReference>
<keyword evidence="3" id="KW-0560">Oxidoreductase</keyword>
<keyword evidence="8" id="KW-1185">Reference proteome</keyword>
<dbReference type="Gene3D" id="3.40.50.720">
    <property type="entry name" value="NAD(P)-binding Rossmann-like Domain"/>
    <property type="match status" value="1"/>
</dbReference>
<evidence type="ECO:0000256" key="4">
    <source>
        <dbReference type="ARBA" id="ARBA00023054"/>
    </source>
</evidence>
<keyword evidence="2" id="KW-0963">Cytoplasm</keyword>
<feature type="region of interest" description="Disordered" evidence="6">
    <location>
        <begin position="82"/>
        <end position="110"/>
    </location>
</feature>
<evidence type="ECO:0000256" key="3">
    <source>
        <dbReference type="ARBA" id="ARBA00023002"/>
    </source>
</evidence>
<dbReference type="InterPro" id="IPR036291">
    <property type="entry name" value="NAD(P)-bd_dom_sf"/>
</dbReference>
<name>M7C7R5_CHEMY</name>
<dbReference type="Gene3D" id="1.10.287.1490">
    <property type="match status" value="1"/>
</dbReference>
<dbReference type="PANTHER" id="PTHR18875">
    <property type="entry name" value="SARCOMA ANTIGEN NY-SAR-24/CYTOSKELETAL PROTEIN SOJO"/>
    <property type="match status" value="1"/>
</dbReference>
<dbReference type="InterPro" id="IPR020904">
    <property type="entry name" value="Sc_DH/Rdtase_CS"/>
</dbReference>
<dbReference type="Pfam" id="PF00106">
    <property type="entry name" value="adh_short"/>
    <property type="match status" value="1"/>
</dbReference>
<dbReference type="PROSITE" id="PS00061">
    <property type="entry name" value="ADH_SHORT"/>
    <property type="match status" value="1"/>
</dbReference>
<feature type="coiled-coil region" evidence="5">
    <location>
        <begin position="502"/>
        <end position="550"/>
    </location>
</feature>
<dbReference type="PANTHER" id="PTHR18875:SF8">
    <property type="entry name" value="COILED-COIL DOMAIN-CONTAINING PROTEIN 18"/>
    <property type="match status" value="1"/>
</dbReference>
<evidence type="ECO:0000313" key="8">
    <source>
        <dbReference type="Proteomes" id="UP000031443"/>
    </source>
</evidence>
<proteinExistence type="predicted"/>
<feature type="coiled-coil region" evidence="5">
    <location>
        <begin position="112"/>
        <end position="139"/>
    </location>
</feature>
<reference evidence="8" key="1">
    <citation type="journal article" date="2013" name="Nat. Genet.">
        <title>The draft genomes of soft-shell turtle and green sea turtle yield insights into the development and evolution of the turtle-specific body plan.</title>
        <authorList>
            <person name="Wang Z."/>
            <person name="Pascual-Anaya J."/>
            <person name="Zadissa A."/>
            <person name="Li W."/>
            <person name="Niimura Y."/>
            <person name="Huang Z."/>
            <person name="Li C."/>
            <person name="White S."/>
            <person name="Xiong Z."/>
            <person name="Fang D."/>
            <person name="Wang B."/>
            <person name="Ming Y."/>
            <person name="Chen Y."/>
            <person name="Zheng Y."/>
            <person name="Kuraku S."/>
            <person name="Pignatelli M."/>
            <person name="Herrero J."/>
            <person name="Beal K."/>
            <person name="Nozawa M."/>
            <person name="Li Q."/>
            <person name="Wang J."/>
            <person name="Zhang H."/>
            <person name="Yu L."/>
            <person name="Shigenobu S."/>
            <person name="Wang J."/>
            <person name="Liu J."/>
            <person name="Flicek P."/>
            <person name="Searle S."/>
            <person name="Wang J."/>
            <person name="Kuratani S."/>
            <person name="Yin Y."/>
            <person name="Aken B."/>
            <person name="Zhang G."/>
            <person name="Irie N."/>
        </authorList>
    </citation>
    <scope>NUCLEOTIDE SEQUENCE [LARGE SCALE GENOMIC DNA]</scope>
</reference>
<protein>
    <submittedName>
        <fullName evidence="7">Coiled-coil domain-containing protein 18</fullName>
    </submittedName>
</protein>
<organism evidence="7 8">
    <name type="scientific">Chelonia mydas</name>
    <name type="common">Green sea-turtle</name>
    <name type="synonym">Chelonia agassizi</name>
    <dbReference type="NCBI Taxonomy" id="8469"/>
    <lineage>
        <taxon>Eukaryota</taxon>
        <taxon>Metazoa</taxon>
        <taxon>Chordata</taxon>
        <taxon>Craniata</taxon>
        <taxon>Vertebrata</taxon>
        <taxon>Euteleostomi</taxon>
        <taxon>Archelosauria</taxon>
        <taxon>Testudinata</taxon>
        <taxon>Testudines</taxon>
        <taxon>Cryptodira</taxon>
        <taxon>Durocryptodira</taxon>
        <taxon>Americhelydia</taxon>
        <taxon>Chelonioidea</taxon>
        <taxon>Cheloniidae</taxon>
        <taxon>Chelonia</taxon>
    </lineage>
</organism>
<dbReference type="GO" id="GO:0005737">
    <property type="term" value="C:cytoplasm"/>
    <property type="evidence" value="ECO:0007669"/>
    <property type="project" value="UniProtKB-SubCell"/>
</dbReference>
<dbReference type="SUPFAM" id="SSF51735">
    <property type="entry name" value="NAD(P)-binding Rossmann-fold domains"/>
    <property type="match status" value="1"/>
</dbReference>
<evidence type="ECO:0000256" key="1">
    <source>
        <dbReference type="ARBA" id="ARBA00004496"/>
    </source>
</evidence>
<evidence type="ECO:0000256" key="5">
    <source>
        <dbReference type="SAM" id="Coils"/>
    </source>
</evidence>
<dbReference type="SUPFAM" id="SSF57997">
    <property type="entry name" value="Tropomyosin"/>
    <property type="match status" value="1"/>
</dbReference>
<evidence type="ECO:0000256" key="2">
    <source>
        <dbReference type="ARBA" id="ARBA00022490"/>
    </source>
</evidence>
<evidence type="ECO:0000313" key="7">
    <source>
        <dbReference type="EMBL" id="EMP36622.1"/>
    </source>
</evidence>
<dbReference type="EMBL" id="KB524472">
    <property type="protein sequence ID" value="EMP36622.1"/>
    <property type="molecule type" value="Genomic_DNA"/>
</dbReference>
<comment type="subcellular location">
    <subcellularLocation>
        <location evidence="1">Cytoplasm</location>
    </subcellularLocation>
</comment>
<dbReference type="Proteomes" id="UP000031443">
    <property type="component" value="Unassembled WGS sequence"/>
</dbReference>
<accession>M7C7R5</accession>
<keyword evidence="4 5" id="KW-0175">Coiled coil</keyword>